<organism evidence="1 2">
    <name type="scientific">Burkholderia humptydooensis MSMB43</name>
    <dbReference type="NCBI Taxonomy" id="441157"/>
    <lineage>
        <taxon>Bacteria</taxon>
        <taxon>Pseudomonadati</taxon>
        <taxon>Pseudomonadota</taxon>
        <taxon>Betaproteobacteria</taxon>
        <taxon>Burkholderiales</taxon>
        <taxon>Burkholderiaceae</taxon>
        <taxon>Burkholderia</taxon>
        <taxon>pseudomallei group</taxon>
    </lineage>
</organism>
<evidence type="ECO:0000313" key="1">
    <source>
        <dbReference type="EMBL" id="EIP88603.1"/>
    </source>
</evidence>
<keyword evidence="2" id="KW-1185">Reference proteome</keyword>
<reference evidence="2" key="1">
    <citation type="journal article" date="2012" name="J. Bacteriol.">
        <title>Revised Genome Sequence of Burkholderia thailandensis MSMB43 with Improved Annotation.</title>
        <authorList>
            <person name="Zhuo Y."/>
            <person name="Liu L."/>
            <person name="Wang Q."/>
            <person name="Liu X."/>
            <person name="Ren B."/>
            <person name="Liu M."/>
            <person name="Ni P."/>
            <person name="Cheng Y.Q."/>
            <person name="Zhang L."/>
        </authorList>
    </citation>
    <scope>NUCLEOTIDE SEQUENCE [LARGE SCALE GENOMIC DNA]</scope>
    <source>
        <strain evidence="2">MSMB43</strain>
    </source>
</reference>
<dbReference type="EMBL" id="JH692062">
    <property type="protein sequence ID" value="EIP88603.1"/>
    <property type="molecule type" value="Genomic_DNA"/>
</dbReference>
<gene>
    <name evidence="1" type="ORF">A33K_14702</name>
</gene>
<accession>A0ABN0G8I6</accession>
<proteinExistence type="predicted"/>
<evidence type="ECO:0000313" key="2">
    <source>
        <dbReference type="Proteomes" id="UP000004682"/>
    </source>
</evidence>
<sequence>MKGMNMASVQQILLAIIDHPGSSGAQLAEMLDMDAKDIQPRIDPYIRQGRVIRDKKVMDGSSPINLYYPSDDLVREFDGTKQTVTNTARKAPAFTPADAAPGEFVCGFSTAGRLTVTKGRKTIELTREETSRLLKFVDCINIEAIAGAQA</sequence>
<name>A0ABN0G8I6_9BURK</name>
<protein>
    <submittedName>
        <fullName evidence="1">Uncharacterized protein</fullName>
    </submittedName>
</protein>
<dbReference type="Proteomes" id="UP000004682">
    <property type="component" value="Unassembled WGS sequence"/>
</dbReference>